<dbReference type="eggNOG" id="COG3768">
    <property type="taxonomic scope" value="Bacteria"/>
</dbReference>
<organism evidence="10 11">
    <name type="scientific">Limimaricola cinnabarinus LL-001</name>
    <dbReference type="NCBI Taxonomy" id="1337093"/>
    <lineage>
        <taxon>Bacteria</taxon>
        <taxon>Pseudomonadati</taxon>
        <taxon>Pseudomonadota</taxon>
        <taxon>Alphaproteobacteria</taxon>
        <taxon>Rhodobacterales</taxon>
        <taxon>Paracoccaceae</taxon>
        <taxon>Limimaricola</taxon>
    </lineage>
</organism>
<dbReference type="GO" id="GO:0005886">
    <property type="term" value="C:plasma membrane"/>
    <property type="evidence" value="ECO:0007669"/>
    <property type="project" value="UniProtKB-SubCell"/>
</dbReference>
<sequence>MSDDKRRGPVVIDLEEEATPHVTPATAPPVPEPGLPQGAAMQRVAVMAARPRSRLARWFFAALAALVGFMLSVAAWSWVTGLLAANPVLGMIATVLVGLVLGLLLAIAAKEAWAFRRLARLDHIQRDAAAALGAQDLGLAKSVSAQMVALYAGRGELLPGLAKVKAREGDVFDADGVLGLAERELLAPLDAMAAREVEMAARQVATVTAVVPLALADVTAALTSNLRMIRRVAEIYGGRSGTLGAWRLTRSVLTHLVATGAVAVGDDLVGSVAGGGVLSRVSRRFGEGVVNGALTARVGVAAIEVCRPLPFRTVERPSVSGLVARALTGLFARAARTAWARRRDGSRARSRPRAGSARSGARGPTTPLRSRAAAPRAASCRTAPAKVRTCPAAHHARRDAP</sequence>
<keyword evidence="4" id="KW-0997">Cell inner membrane</keyword>
<feature type="transmembrane region" description="Helical" evidence="9">
    <location>
        <begin position="88"/>
        <end position="109"/>
    </location>
</feature>
<keyword evidence="7 9" id="KW-0472">Membrane</keyword>
<dbReference type="PANTHER" id="PTHR39342">
    <property type="entry name" value="UPF0283 MEMBRANE PROTEIN YCJF"/>
    <property type="match status" value="1"/>
</dbReference>
<keyword evidence="6 9" id="KW-1133">Transmembrane helix</keyword>
<evidence type="ECO:0000256" key="2">
    <source>
        <dbReference type="ARBA" id="ARBA00008255"/>
    </source>
</evidence>
<comment type="caution">
    <text evidence="10">The sequence shown here is derived from an EMBL/GenBank/DDBJ whole genome shotgun (WGS) entry which is preliminary data.</text>
</comment>
<proteinExistence type="inferred from homology"/>
<evidence type="ECO:0000256" key="5">
    <source>
        <dbReference type="ARBA" id="ARBA00022692"/>
    </source>
</evidence>
<feature type="region of interest" description="Disordered" evidence="8">
    <location>
        <begin position="341"/>
        <end position="401"/>
    </location>
</feature>
<comment type="similarity">
    <text evidence="2">Belongs to the UPF0283 family.</text>
</comment>
<accession>U2Z2I6</accession>
<evidence type="ECO:0000313" key="10">
    <source>
        <dbReference type="EMBL" id="GAD55282.1"/>
    </source>
</evidence>
<evidence type="ECO:0000256" key="6">
    <source>
        <dbReference type="ARBA" id="ARBA00022989"/>
    </source>
</evidence>
<reference evidence="10" key="1">
    <citation type="journal article" date="2013" name="Genome Announc.">
        <title>Draft Genome Sequence of Loktanella cinnabarina LL-001T, Isolated from Deep-Sea Floor Sediment.</title>
        <authorList>
            <person name="Nishi S."/>
            <person name="Tsubouchi T."/>
            <person name="Takaki Y."/>
            <person name="Koyanagi R."/>
            <person name="Satoh N."/>
            <person name="Maruyama T."/>
            <person name="Hatada Y."/>
        </authorList>
    </citation>
    <scope>NUCLEOTIDE SEQUENCE [LARGE SCALE GENOMIC DNA]</scope>
    <source>
        <strain evidence="10">LL-001</strain>
    </source>
</reference>
<evidence type="ECO:0000256" key="9">
    <source>
        <dbReference type="SAM" id="Phobius"/>
    </source>
</evidence>
<dbReference type="InterPro" id="IPR021147">
    <property type="entry name" value="DUF697"/>
</dbReference>
<feature type="transmembrane region" description="Helical" evidence="9">
    <location>
        <begin position="55"/>
        <end position="76"/>
    </location>
</feature>
<comment type="subcellular location">
    <subcellularLocation>
        <location evidence="1">Cell inner membrane</location>
        <topology evidence="1">Multi-pass membrane protein</topology>
    </subcellularLocation>
</comment>
<evidence type="ECO:0000256" key="1">
    <source>
        <dbReference type="ARBA" id="ARBA00004429"/>
    </source>
</evidence>
<evidence type="ECO:0000256" key="3">
    <source>
        <dbReference type="ARBA" id="ARBA00022475"/>
    </source>
</evidence>
<gene>
    <name evidence="10" type="ORF">MBELCI_1334</name>
</gene>
<evidence type="ECO:0000256" key="4">
    <source>
        <dbReference type="ARBA" id="ARBA00022519"/>
    </source>
</evidence>
<dbReference type="NCBIfam" id="TIGR01620">
    <property type="entry name" value="hyp_HI0043"/>
    <property type="match status" value="1"/>
</dbReference>
<protein>
    <submittedName>
        <fullName evidence="10">GTP-binding protein</fullName>
    </submittedName>
</protein>
<keyword evidence="5 9" id="KW-0812">Transmembrane</keyword>
<dbReference type="Proteomes" id="UP000016566">
    <property type="component" value="Unassembled WGS sequence"/>
</dbReference>
<dbReference type="Pfam" id="PF05128">
    <property type="entry name" value="DUF697"/>
    <property type="match status" value="1"/>
</dbReference>
<dbReference type="InterPro" id="IPR006507">
    <property type="entry name" value="UPF0283"/>
</dbReference>
<dbReference type="EMBL" id="BATB01000012">
    <property type="protein sequence ID" value="GAD55282.1"/>
    <property type="molecule type" value="Genomic_DNA"/>
</dbReference>
<feature type="compositionally biased region" description="Low complexity" evidence="8">
    <location>
        <begin position="353"/>
        <end position="385"/>
    </location>
</feature>
<name>U2Z2I6_9RHOB</name>
<dbReference type="STRING" id="1337093.MBELCI_1334"/>
<dbReference type="PANTHER" id="PTHR39342:SF1">
    <property type="entry name" value="UPF0283 MEMBRANE PROTEIN YCJF"/>
    <property type="match status" value="1"/>
</dbReference>
<evidence type="ECO:0000256" key="7">
    <source>
        <dbReference type="ARBA" id="ARBA00023136"/>
    </source>
</evidence>
<keyword evidence="3" id="KW-1003">Cell membrane</keyword>
<evidence type="ECO:0000313" key="11">
    <source>
        <dbReference type="Proteomes" id="UP000016566"/>
    </source>
</evidence>
<dbReference type="AlphaFoldDB" id="U2Z2I6"/>
<evidence type="ECO:0000256" key="8">
    <source>
        <dbReference type="SAM" id="MobiDB-lite"/>
    </source>
</evidence>
<keyword evidence="11" id="KW-1185">Reference proteome</keyword>